<evidence type="ECO:0000313" key="2">
    <source>
        <dbReference type="EMBL" id="MFC3877042.1"/>
    </source>
</evidence>
<dbReference type="RefSeq" id="WP_386098570.1">
    <property type="nucleotide sequence ID" value="NZ_JBHSAT010000004.1"/>
</dbReference>
<dbReference type="InterPro" id="IPR019734">
    <property type="entry name" value="TPR_rpt"/>
</dbReference>
<dbReference type="Gene3D" id="1.25.40.10">
    <property type="entry name" value="Tetratricopeptide repeat domain"/>
    <property type="match status" value="1"/>
</dbReference>
<dbReference type="Proteomes" id="UP001595812">
    <property type="component" value="Unassembled WGS sequence"/>
</dbReference>
<keyword evidence="1" id="KW-0472">Membrane</keyword>
<evidence type="ECO:0008006" key="4">
    <source>
        <dbReference type="Google" id="ProtNLM"/>
    </source>
</evidence>
<evidence type="ECO:0000313" key="3">
    <source>
        <dbReference type="Proteomes" id="UP001595812"/>
    </source>
</evidence>
<protein>
    <recommendedName>
        <fullName evidence="4">Tetratricopeptide repeat protein</fullName>
    </recommendedName>
</protein>
<dbReference type="InterPro" id="IPR011990">
    <property type="entry name" value="TPR-like_helical_dom_sf"/>
</dbReference>
<organism evidence="2 3">
    <name type="scientific">Winogradskyella maritima</name>
    <dbReference type="NCBI Taxonomy" id="1517766"/>
    <lineage>
        <taxon>Bacteria</taxon>
        <taxon>Pseudomonadati</taxon>
        <taxon>Bacteroidota</taxon>
        <taxon>Flavobacteriia</taxon>
        <taxon>Flavobacteriales</taxon>
        <taxon>Flavobacteriaceae</taxon>
        <taxon>Winogradskyella</taxon>
    </lineage>
</organism>
<sequence>MHYYLIIAFQAFCIYHVIKKRNEYYWILLIIFLPLVGCLIYLFTQVLNRNNIESVQRDISNTIQPTRKIKELEKKLQFSETYANRLELADAYFDLKDYNNAVSEYLKVLEDPIQDGTYAQQKLIEAYYHLDQFEEIISYSTSLKDQKAFDTPKVNYYYGYALMKTGKVDEAEEALKSIDRPYSNYNERLMLAKFYLSQDRKEEARTLLNELSSESANLTKDNRRKFRATMLEVERVLKSL</sequence>
<dbReference type="Pfam" id="PF13181">
    <property type="entry name" value="TPR_8"/>
    <property type="match status" value="1"/>
</dbReference>
<accession>A0ABV8AGY0</accession>
<dbReference type="InterPro" id="IPR014562">
    <property type="entry name" value="UCP030959_TPR_rpt-cont"/>
</dbReference>
<dbReference type="EMBL" id="JBHSAT010000004">
    <property type="protein sequence ID" value="MFC3877042.1"/>
    <property type="molecule type" value="Genomic_DNA"/>
</dbReference>
<evidence type="ECO:0000256" key="1">
    <source>
        <dbReference type="SAM" id="Phobius"/>
    </source>
</evidence>
<name>A0ABV8AGY0_9FLAO</name>
<proteinExistence type="predicted"/>
<keyword evidence="3" id="KW-1185">Reference proteome</keyword>
<reference evidence="3" key="1">
    <citation type="journal article" date="2019" name="Int. J. Syst. Evol. Microbiol.">
        <title>The Global Catalogue of Microorganisms (GCM) 10K type strain sequencing project: providing services to taxonomists for standard genome sequencing and annotation.</title>
        <authorList>
            <consortium name="The Broad Institute Genomics Platform"/>
            <consortium name="The Broad Institute Genome Sequencing Center for Infectious Disease"/>
            <person name="Wu L."/>
            <person name="Ma J."/>
        </authorList>
    </citation>
    <scope>NUCLEOTIDE SEQUENCE [LARGE SCALE GENOMIC DNA]</scope>
    <source>
        <strain evidence="3">CECT 8979</strain>
    </source>
</reference>
<keyword evidence="1" id="KW-1133">Transmembrane helix</keyword>
<feature type="transmembrane region" description="Helical" evidence="1">
    <location>
        <begin position="24"/>
        <end position="43"/>
    </location>
</feature>
<dbReference type="PIRSF" id="PIRSF030959">
    <property type="entry name" value="UCP030959"/>
    <property type="match status" value="1"/>
</dbReference>
<keyword evidence="1" id="KW-0812">Transmembrane</keyword>
<dbReference type="SUPFAM" id="SSF48452">
    <property type="entry name" value="TPR-like"/>
    <property type="match status" value="1"/>
</dbReference>
<gene>
    <name evidence="2" type="ORF">ACFOSX_07330</name>
</gene>
<comment type="caution">
    <text evidence="2">The sequence shown here is derived from an EMBL/GenBank/DDBJ whole genome shotgun (WGS) entry which is preliminary data.</text>
</comment>